<evidence type="ECO:0000313" key="1">
    <source>
        <dbReference type="EMBL" id="QNN74863.1"/>
    </source>
</evidence>
<proteinExistence type="predicted"/>
<protein>
    <submittedName>
        <fullName evidence="1">Uncharacterized protein</fullName>
    </submittedName>
</protein>
<evidence type="ECO:0000313" key="2">
    <source>
        <dbReference type="Proteomes" id="UP000515800"/>
    </source>
</evidence>
<keyword evidence="2" id="KW-1185">Reference proteome</keyword>
<reference evidence="1 2" key="1">
    <citation type="submission" date="2020-08" db="EMBL/GenBank/DDBJ databases">
        <title>Genome sequence of Weissella diestrammenae KACC 16890T.</title>
        <authorList>
            <person name="Hyun D.-W."/>
            <person name="Bae J.-W."/>
        </authorList>
    </citation>
    <scope>NUCLEOTIDE SEQUENCE [LARGE SCALE GENOMIC DNA]</scope>
    <source>
        <strain evidence="1 2">KACC 16890</strain>
    </source>
</reference>
<organism evidence="1 2">
    <name type="scientific">Weissella diestrammenae</name>
    <dbReference type="NCBI Taxonomy" id="1162633"/>
    <lineage>
        <taxon>Bacteria</taxon>
        <taxon>Bacillati</taxon>
        <taxon>Bacillota</taxon>
        <taxon>Bacilli</taxon>
        <taxon>Lactobacillales</taxon>
        <taxon>Lactobacillaceae</taxon>
        <taxon>Weissella</taxon>
    </lineage>
</organism>
<dbReference type="KEGG" id="wdi:H9L19_05545"/>
<gene>
    <name evidence="1" type="ORF">H9L19_05545</name>
</gene>
<name>A0A7G9T438_9LACO</name>
<accession>A0A7G9T438</accession>
<dbReference type="AlphaFoldDB" id="A0A7G9T438"/>
<dbReference type="EMBL" id="CP060724">
    <property type="protein sequence ID" value="QNN74863.1"/>
    <property type="molecule type" value="Genomic_DNA"/>
</dbReference>
<sequence>MTKELEQISSDTFVDMINQLANVSPLVGEKTIHQDPGFAVREPNGKTYELPYWDVIRRADETYWSPLDGDRKTIYDVSHFEVQSKKTGDWLPLPKWFAQDGI</sequence>
<dbReference type="Proteomes" id="UP000515800">
    <property type="component" value="Chromosome"/>
</dbReference>
<dbReference type="RefSeq" id="WP_187528698.1">
    <property type="nucleotide sequence ID" value="NZ_CP060724.1"/>
</dbReference>